<sequence>MDTSILGIDVSARKLDLCWSNTESSEAATIAYTREALTEYLAHSNKHITPTSCVVGLESTGDYHISAARFFLKRGFTVRLINPIVTKYYTRLTIRGAKTDQKDAALICKLVKDGQGAVISWTDVADRDKELLRLARHLTKASAQLKVRLQSTKRKELTQMTKIELSVERLVKRISKVSDMCVAAATTDRSVEEELIDTIPGFGVQLSATVYHELGDIERFKNAKSLVAYAGLDPRIKQGGSKLNTTGRLTKRGSPMLRHALYVAANVARRFDPELNSYYTKKREEGRRHAEVLCIIARKLLYRVNAVLRERRPYVAA</sequence>
<reference evidence="4" key="1">
    <citation type="submission" date="2017-09" db="EMBL/GenBank/DDBJ databases">
        <title>Depth-based differentiation of microbial function through sediment-hosted aquifers and enrichment of novel symbionts in the deep terrestrial subsurface.</title>
        <authorList>
            <person name="Probst A.J."/>
            <person name="Ladd B."/>
            <person name="Jarett J.K."/>
            <person name="Geller-Mcgrath D.E."/>
            <person name="Sieber C.M.K."/>
            <person name="Emerson J.B."/>
            <person name="Anantharaman K."/>
            <person name="Thomas B.C."/>
            <person name="Malmstrom R."/>
            <person name="Stieglmeier M."/>
            <person name="Klingl A."/>
            <person name="Woyke T."/>
            <person name="Ryan C.M."/>
            <person name="Banfield J.F."/>
        </authorList>
    </citation>
    <scope>NUCLEOTIDE SEQUENCE [LARGE SCALE GENOMIC DNA]</scope>
</reference>
<comment type="caution">
    <text evidence="3">The sequence shown here is derived from an EMBL/GenBank/DDBJ whole genome shotgun (WGS) entry which is preliminary data.</text>
</comment>
<dbReference type="AlphaFoldDB" id="A0A2M6WZU1"/>
<gene>
    <name evidence="3" type="ORF">COT71_01350</name>
</gene>
<dbReference type="GO" id="GO:0006313">
    <property type="term" value="P:DNA transposition"/>
    <property type="evidence" value="ECO:0007669"/>
    <property type="project" value="InterPro"/>
</dbReference>
<organism evidence="3 4">
    <name type="scientific">Candidatus Andersenbacteria bacterium CG10_big_fil_rev_8_21_14_0_10_54_11</name>
    <dbReference type="NCBI Taxonomy" id="1974485"/>
    <lineage>
        <taxon>Bacteria</taxon>
        <taxon>Candidatus Anderseniibacteriota</taxon>
    </lineage>
</organism>
<protein>
    <submittedName>
        <fullName evidence="3">Uncharacterized protein</fullName>
    </submittedName>
</protein>
<dbReference type="Pfam" id="PF02371">
    <property type="entry name" value="Transposase_20"/>
    <property type="match status" value="1"/>
</dbReference>
<evidence type="ECO:0000259" key="2">
    <source>
        <dbReference type="Pfam" id="PF02371"/>
    </source>
</evidence>
<dbReference type="Proteomes" id="UP000230731">
    <property type="component" value="Unassembled WGS sequence"/>
</dbReference>
<dbReference type="InterPro" id="IPR047650">
    <property type="entry name" value="Transpos_IS110"/>
</dbReference>
<dbReference type="PANTHER" id="PTHR33055:SF17">
    <property type="entry name" value="THIRD ORF IN TRANSPOSON ISC1491"/>
    <property type="match status" value="1"/>
</dbReference>
<dbReference type="InterPro" id="IPR003346">
    <property type="entry name" value="Transposase_20"/>
</dbReference>
<dbReference type="GO" id="GO:0003677">
    <property type="term" value="F:DNA binding"/>
    <property type="evidence" value="ECO:0007669"/>
    <property type="project" value="InterPro"/>
</dbReference>
<dbReference type="GO" id="GO:0004803">
    <property type="term" value="F:transposase activity"/>
    <property type="evidence" value="ECO:0007669"/>
    <property type="project" value="InterPro"/>
</dbReference>
<evidence type="ECO:0000313" key="4">
    <source>
        <dbReference type="Proteomes" id="UP000230731"/>
    </source>
</evidence>
<evidence type="ECO:0000259" key="1">
    <source>
        <dbReference type="Pfam" id="PF01548"/>
    </source>
</evidence>
<dbReference type="InterPro" id="IPR002525">
    <property type="entry name" value="Transp_IS110-like_N"/>
</dbReference>
<feature type="domain" description="Transposase IS116/IS110/IS902 C-terminal" evidence="2">
    <location>
        <begin position="194"/>
        <end position="279"/>
    </location>
</feature>
<dbReference type="PANTHER" id="PTHR33055">
    <property type="entry name" value="TRANSPOSASE FOR INSERTION SEQUENCE ELEMENT IS1111A"/>
    <property type="match status" value="1"/>
</dbReference>
<dbReference type="NCBIfam" id="NF033542">
    <property type="entry name" value="transpos_IS110"/>
    <property type="match status" value="1"/>
</dbReference>
<dbReference type="EMBL" id="PEZP01000016">
    <property type="protein sequence ID" value="PIT98299.1"/>
    <property type="molecule type" value="Genomic_DNA"/>
</dbReference>
<proteinExistence type="predicted"/>
<evidence type="ECO:0000313" key="3">
    <source>
        <dbReference type="EMBL" id="PIT98299.1"/>
    </source>
</evidence>
<feature type="domain" description="Transposase IS110-like N-terminal" evidence="1">
    <location>
        <begin position="6"/>
        <end position="151"/>
    </location>
</feature>
<name>A0A2M6WZU1_9BACT</name>
<accession>A0A2M6WZU1</accession>
<dbReference type="Pfam" id="PF01548">
    <property type="entry name" value="DEDD_Tnp_IS110"/>
    <property type="match status" value="1"/>
</dbReference>